<keyword evidence="3" id="KW-0804">Transcription</keyword>
<evidence type="ECO:0000313" key="6">
    <source>
        <dbReference type="Proteomes" id="UP000433101"/>
    </source>
</evidence>
<dbReference type="PRINTS" id="PR00598">
    <property type="entry name" value="HTHMARR"/>
</dbReference>
<dbReference type="RefSeq" id="WP_160777747.1">
    <property type="nucleotide sequence ID" value="NZ_WUMV01000012.1"/>
</dbReference>
<evidence type="ECO:0000256" key="3">
    <source>
        <dbReference type="ARBA" id="ARBA00023163"/>
    </source>
</evidence>
<keyword evidence="2" id="KW-0238">DNA-binding</keyword>
<dbReference type="AlphaFoldDB" id="A0A7X3LYN8"/>
<dbReference type="PANTHER" id="PTHR42756">
    <property type="entry name" value="TRANSCRIPTIONAL REGULATOR, MARR"/>
    <property type="match status" value="1"/>
</dbReference>
<protein>
    <submittedName>
        <fullName evidence="5">MarR family transcriptional regulator</fullName>
    </submittedName>
</protein>
<proteinExistence type="predicted"/>
<dbReference type="InterPro" id="IPR036388">
    <property type="entry name" value="WH-like_DNA-bd_sf"/>
</dbReference>
<sequence>MQNQLAYLIAIVNRQLEDELQDKLRPEGIPIEQFRILSALKDGNGLAMGDLAARVLVDSTTLTKIIDRMVTAMLVYRAPDPNDRRKVLVFLTAKGGALIGRLEGVVGEQEEKLVNRLQQGKAEELTRILQTLVRN</sequence>
<dbReference type="InterPro" id="IPR036390">
    <property type="entry name" value="WH_DNA-bd_sf"/>
</dbReference>
<dbReference type="Pfam" id="PF12802">
    <property type="entry name" value="MarR_2"/>
    <property type="match status" value="1"/>
</dbReference>
<comment type="caution">
    <text evidence="5">The sequence shown here is derived from an EMBL/GenBank/DDBJ whole genome shotgun (WGS) entry which is preliminary data.</text>
</comment>
<dbReference type="GO" id="GO:0003700">
    <property type="term" value="F:DNA-binding transcription factor activity"/>
    <property type="evidence" value="ECO:0007669"/>
    <property type="project" value="InterPro"/>
</dbReference>
<evidence type="ECO:0000256" key="1">
    <source>
        <dbReference type="ARBA" id="ARBA00023015"/>
    </source>
</evidence>
<dbReference type="SMART" id="SM00347">
    <property type="entry name" value="HTH_MARR"/>
    <property type="match status" value="1"/>
</dbReference>
<dbReference type="Proteomes" id="UP000433101">
    <property type="component" value="Unassembled WGS sequence"/>
</dbReference>
<accession>A0A7X3LYN8</accession>
<reference evidence="5 6" key="1">
    <citation type="submission" date="2019-12" db="EMBL/GenBank/DDBJ databases">
        <authorList>
            <person name="Li M."/>
        </authorList>
    </citation>
    <scope>NUCLEOTIDE SEQUENCE [LARGE SCALE GENOMIC DNA]</scope>
    <source>
        <strain evidence="5 6">GBMRC 2046</strain>
    </source>
</reference>
<keyword evidence="1" id="KW-0805">Transcription regulation</keyword>
<organism evidence="5 6">
    <name type="scientific">Stappia sediminis</name>
    <dbReference type="NCBI Taxonomy" id="2692190"/>
    <lineage>
        <taxon>Bacteria</taxon>
        <taxon>Pseudomonadati</taxon>
        <taxon>Pseudomonadota</taxon>
        <taxon>Alphaproteobacteria</taxon>
        <taxon>Hyphomicrobiales</taxon>
        <taxon>Stappiaceae</taxon>
        <taxon>Stappia</taxon>
    </lineage>
</organism>
<name>A0A7X3LYN8_9HYPH</name>
<feature type="domain" description="HTH marR-type" evidence="4">
    <location>
        <begin position="2"/>
        <end position="134"/>
    </location>
</feature>
<dbReference type="Gene3D" id="1.10.10.10">
    <property type="entry name" value="Winged helix-like DNA-binding domain superfamily/Winged helix DNA-binding domain"/>
    <property type="match status" value="1"/>
</dbReference>
<dbReference type="PANTHER" id="PTHR42756:SF1">
    <property type="entry name" value="TRANSCRIPTIONAL REPRESSOR OF EMRAB OPERON"/>
    <property type="match status" value="1"/>
</dbReference>
<dbReference type="InterPro" id="IPR000835">
    <property type="entry name" value="HTH_MarR-typ"/>
</dbReference>
<dbReference type="GO" id="GO:0003677">
    <property type="term" value="F:DNA binding"/>
    <property type="evidence" value="ECO:0007669"/>
    <property type="project" value="UniProtKB-KW"/>
</dbReference>
<evidence type="ECO:0000313" key="5">
    <source>
        <dbReference type="EMBL" id="MXN67496.1"/>
    </source>
</evidence>
<keyword evidence="6" id="KW-1185">Reference proteome</keyword>
<dbReference type="EMBL" id="WUMV01000012">
    <property type="protein sequence ID" value="MXN67496.1"/>
    <property type="molecule type" value="Genomic_DNA"/>
</dbReference>
<dbReference type="SUPFAM" id="SSF46785">
    <property type="entry name" value="Winged helix' DNA-binding domain"/>
    <property type="match status" value="1"/>
</dbReference>
<gene>
    <name evidence="5" type="ORF">GR183_21540</name>
</gene>
<dbReference type="PROSITE" id="PS50995">
    <property type="entry name" value="HTH_MARR_2"/>
    <property type="match status" value="1"/>
</dbReference>
<evidence type="ECO:0000259" key="4">
    <source>
        <dbReference type="PROSITE" id="PS50995"/>
    </source>
</evidence>
<evidence type="ECO:0000256" key="2">
    <source>
        <dbReference type="ARBA" id="ARBA00023125"/>
    </source>
</evidence>